<dbReference type="GO" id="GO:0008528">
    <property type="term" value="F:G protein-coupled peptide receptor activity"/>
    <property type="evidence" value="ECO:0007669"/>
    <property type="project" value="TreeGrafter"/>
</dbReference>
<protein>
    <recommendedName>
        <fullName evidence="11">G-protein coupled receptors family 1 profile domain-containing protein</fullName>
    </recommendedName>
</protein>
<feature type="transmembrane region" description="Helical" evidence="10">
    <location>
        <begin position="142"/>
        <end position="162"/>
    </location>
</feature>
<feature type="transmembrane region" description="Helical" evidence="10">
    <location>
        <begin position="101"/>
        <end position="121"/>
    </location>
</feature>
<dbReference type="PANTHER" id="PTHR24230:SF158">
    <property type="entry name" value="G-PROTEIN COUPLED RECEPTORS FAMILY 1 PROFILE DOMAIN-CONTAINING PROTEIN"/>
    <property type="match status" value="1"/>
</dbReference>
<dbReference type="Gene3D" id="1.20.1070.10">
    <property type="entry name" value="Rhodopsin 7-helix transmembrane proteins"/>
    <property type="match status" value="2"/>
</dbReference>
<evidence type="ECO:0000259" key="11">
    <source>
        <dbReference type="PROSITE" id="PS50262"/>
    </source>
</evidence>
<evidence type="ECO:0000256" key="10">
    <source>
        <dbReference type="SAM" id="Phobius"/>
    </source>
</evidence>
<feature type="transmembrane region" description="Helical" evidence="10">
    <location>
        <begin position="31"/>
        <end position="52"/>
    </location>
</feature>
<keyword evidence="2" id="KW-1003">Cell membrane</keyword>
<comment type="subcellular location">
    <subcellularLocation>
        <location evidence="1">Cell membrane</location>
        <topology evidence="1">Multi-pass membrane protein</topology>
    </subcellularLocation>
</comment>
<feature type="compositionally biased region" description="Polar residues" evidence="9">
    <location>
        <begin position="230"/>
        <end position="241"/>
    </location>
</feature>
<feature type="transmembrane region" description="Helical" evidence="10">
    <location>
        <begin position="64"/>
        <end position="81"/>
    </location>
</feature>
<dbReference type="SUPFAM" id="SSF81321">
    <property type="entry name" value="Family A G protein-coupled receptor-like"/>
    <property type="match status" value="1"/>
</dbReference>
<evidence type="ECO:0000256" key="3">
    <source>
        <dbReference type="ARBA" id="ARBA00022692"/>
    </source>
</evidence>
<dbReference type="GO" id="GO:0005886">
    <property type="term" value="C:plasma membrane"/>
    <property type="evidence" value="ECO:0007669"/>
    <property type="project" value="UniProtKB-SubCell"/>
</dbReference>
<comment type="caution">
    <text evidence="12">The sequence shown here is derived from an EMBL/GenBank/DDBJ whole genome shotgun (WGS) entry which is preliminary data.</text>
</comment>
<feature type="transmembrane region" description="Helical" evidence="10">
    <location>
        <begin position="492"/>
        <end position="511"/>
    </location>
</feature>
<accession>A0A2T7PER9</accession>
<dbReference type="PANTHER" id="PTHR24230">
    <property type="entry name" value="G-PROTEIN COUPLED RECEPTOR"/>
    <property type="match status" value="1"/>
</dbReference>
<feature type="region of interest" description="Disordered" evidence="9">
    <location>
        <begin position="226"/>
        <end position="295"/>
    </location>
</feature>
<keyword evidence="13" id="KW-1185">Reference proteome</keyword>
<dbReference type="PROSITE" id="PS50262">
    <property type="entry name" value="G_PROTEIN_RECEP_F1_2"/>
    <property type="match status" value="1"/>
</dbReference>
<dbReference type="OrthoDB" id="6161389at2759"/>
<evidence type="ECO:0000256" key="9">
    <source>
        <dbReference type="SAM" id="MobiDB-lite"/>
    </source>
</evidence>
<sequence length="528" mass="58065">MYFNTSLEQLIDDEYFDELNKKMARSMLATLIYISLLMILGVVGNTMVFLVYYQRFKPSATRTYILVMSVFDLLANVTSLPGEILDIRFAFTFDLPWLCRIFRSLNSFLTLVSAAILVAVARDRHRKICQPLLTQQNTLGQLGASLAACIGFALALTIPFGILNGRHTISTGVTNVTGVTCSIDDAFVSTPFPMAYNALMALAFVSCVAIMVTSYAGVGRQLWRHRKSSKNVTRVNPTGQGRPNFFVGGRGGWQKPSYNNDDDTTTSDTRMKSAVSELPASSSNSDIDSSNRLPKSQADNQWRVLFVKPSNDEACNVRLLGGQSRSQEMLLSDTSNMAAGPGPRPICLRDESSTAINMTQDSTVTTAAAQHDHDSTSGELINETSFQVTANGTKRLGNGKPSNSSLTKSIFRTHSRKSSSLAKTDKKQGRRLTRSRGSMVKKIPKSTTMMMFVLTAVFIVNYLPHLLIIIARAVSDDVGKGLEGWELNIYNIALRSYFVNCAVNPLVYSFCSARFRQECGSLVLGKAK</sequence>
<dbReference type="EMBL" id="PZQS01000004">
    <property type="protein sequence ID" value="PVD31906.1"/>
    <property type="molecule type" value="Genomic_DNA"/>
</dbReference>
<dbReference type="CDD" id="cd00637">
    <property type="entry name" value="7tm_classA_rhodopsin-like"/>
    <property type="match status" value="1"/>
</dbReference>
<dbReference type="InterPro" id="IPR000276">
    <property type="entry name" value="GPCR_Rhodpsn"/>
</dbReference>
<dbReference type="Pfam" id="PF00001">
    <property type="entry name" value="7tm_1"/>
    <property type="match status" value="1"/>
</dbReference>
<evidence type="ECO:0000256" key="2">
    <source>
        <dbReference type="ARBA" id="ARBA00022475"/>
    </source>
</evidence>
<evidence type="ECO:0000256" key="6">
    <source>
        <dbReference type="ARBA" id="ARBA00023136"/>
    </source>
</evidence>
<keyword evidence="3 10" id="KW-0812">Transmembrane</keyword>
<evidence type="ECO:0000313" key="12">
    <source>
        <dbReference type="EMBL" id="PVD31906.1"/>
    </source>
</evidence>
<name>A0A2T7PER9_POMCA</name>
<reference evidence="12 13" key="1">
    <citation type="submission" date="2018-04" db="EMBL/GenBank/DDBJ databases">
        <title>The genome of golden apple snail Pomacea canaliculata provides insight into stress tolerance and invasive adaptation.</title>
        <authorList>
            <person name="Liu C."/>
            <person name="Liu B."/>
            <person name="Ren Y."/>
            <person name="Zhang Y."/>
            <person name="Wang H."/>
            <person name="Li S."/>
            <person name="Jiang F."/>
            <person name="Yin L."/>
            <person name="Zhang G."/>
            <person name="Qian W."/>
            <person name="Fan W."/>
        </authorList>
    </citation>
    <scope>NUCLEOTIDE SEQUENCE [LARGE SCALE GENOMIC DNA]</scope>
    <source>
        <strain evidence="12">SZHN2017</strain>
        <tissue evidence="12">Muscle</tissue>
    </source>
</reference>
<keyword evidence="8" id="KW-0807">Transducer</keyword>
<dbReference type="PRINTS" id="PR00237">
    <property type="entry name" value="GPCRRHODOPSN"/>
</dbReference>
<gene>
    <name evidence="12" type="ORF">C0Q70_07332</name>
</gene>
<feature type="region of interest" description="Disordered" evidence="9">
    <location>
        <begin position="415"/>
        <end position="438"/>
    </location>
</feature>
<evidence type="ECO:0000313" key="13">
    <source>
        <dbReference type="Proteomes" id="UP000245119"/>
    </source>
</evidence>
<evidence type="ECO:0000256" key="4">
    <source>
        <dbReference type="ARBA" id="ARBA00022989"/>
    </source>
</evidence>
<evidence type="ECO:0000256" key="8">
    <source>
        <dbReference type="ARBA" id="ARBA00023224"/>
    </source>
</evidence>
<evidence type="ECO:0000256" key="5">
    <source>
        <dbReference type="ARBA" id="ARBA00023040"/>
    </source>
</evidence>
<feature type="domain" description="G-protein coupled receptors family 1 profile" evidence="11">
    <location>
        <begin position="44"/>
        <end position="508"/>
    </location>
</feature>
<keyword evidence="5" id="KW-0297">G-protein coupled receptor</keyword>
<organism evidence="12 13">
    <name type="scientific">Pomacea canaliculata</name>
    <name type="common">Golden apple snail</name>
    <dbReference type="NCBI Taxonomy" id="400727"/>
    <lineage>
        <taxon>Eukaryota</taxon>
        <taxon>Metazoa</taxon>
        <taxon>Spiralia</taxon>
        <taxon>Lophotrochozoa</taxon>
        <taxon>Mollusca</taxon>
        <taxon>Gastropoda</taxon>
        <taxon>Caenogastropoda</taxon>
        <taxon>Architaenioglossa</taxon>
        <taxon>Ampullarioidea</taxon>
        <taxon>Ampullariidae</taxon>
        <taxon>Pomacea</taxon>
    </lineage>
</organism>
<proteinExistence type="predicted"/>
<feature type="transmembrane region" description="Helical" evidence="10">
    <location>
        <begin position="449"/>
        <end position="472"/>
    </location>
</feature>
<dbReference type="GO" id="GO:0007218">
    <property type="term" value="P:neuropeptide signaling pathway"/>
    <property type="evidence" value="ECO:0007669"/>
    <property type="project" value="TreeGrafter"/>
</dbReference>
<keyword evidence="4 10" id="KW-1133">Transmembrane helix</keyword>
<dbReference type="Proteomes" id="UP000245119">
    <property type="component" value="Linkage Group LG4"/>
</dbReference>
<evidence type="ECO:0000256" key="1">
    <source>
        <dbReference type="ARBA" id="ARBA00004651"/>
    </source>
</evidence>
<evidence type="ECO:0000256" key="7">
    <source>
        <dbReference type="ARBA" id="ARBA00023170"/>
    </source>
</evidence>
<keyword evidence="6 10" id="KW-0472">Membrane</keyword>
<dbReference type="AlphaFoldDB" id="A0A2T7PER9"/>
<keyword evidence="7" id="KW-0675">Receptor</keyword>
<dbReference type="InterPro" id="IPR017452">
    <property type="entry name" value="GPCR_Rhodpsn_7TM"/>
</dbReference>
<feature type="transmembrane region" description="Helical" evidence="10">
    <location>
        <begin position="194"/>
        <end position="218"/>
    </location>
</feature>
<feature type="compositionally biased region" description="Low complexity" evidence="9">
    <location>
        <begin position="281"/>
        <end position="291"/>
    </location>
</feature>